<evidence type="ECO:0000313" key="1">
    <source>
        <dbReference type="EMBL" id="CAI3984678.1"/>
    </source>
</evidence>
<name>A0A9P1FQI4_9DINO</name>
<evidence type="ECO:0000313" key="4">
    <source>
        <dbReference type="Proteomes" id="UP001152797"/>
    </source>
</evidence>
<comment type="caution">
    <text evidence="1">The sequence shown here is derived from an EMBL/GenBank/DDBJ whole genome shotgun (WGS) entry which is preliminary data.</text>
</comment>
<accession>A0A9P1FQI4</accession>
<keyword evidence="4" id="KW-1185">Reference proteome</keyword>
<reference evidence="1" key="1">
    <citation type="submission" date="2022-10" db="EMBL/GenBank/DDBJ databases">
        <authorList>
            <person name="Chen Y."/>
            <person name="Dougan E. K."/>
            <person name="Chan C."/>
            <person name="Rhodes N."/>
            <person name="Thang M."/>
        </authorList>
    </citation>
    <scope>NUCLEOTIDE SEQUENCE</scope>
</reference>
<dbReference type="EMBL" id="CAMXCT020000908">
    <property type="protein sequence ID" value="CAL1138053.1"/>
    <property type="molecule type" value="Genomic_DNA"/>
</dbReference>
<proteinExistence type="predicted"/>
<dbReference type="Gene3D" id="1.25.40.10">
    <property type="entry name" value="Tetratricopeptide repeat domain"/>
    <property type="match status" value="1"/>
</dbReference>
<feature type="non-terminal residue" evidence="1">
    <location>
        <position position="1"/>
    </location>
</feature>
<sequence>ALKRDLQEWLVDSRKATWTITGLAKSQHVSMVLAILKVMRRVRVEVNVFHITAAMNCARAGGRWQLTQQLLQRCLLQGHTATATWNCAVAAAGAWPRAELLFAGCSHWSTELDTVSLGSLLSALPWPKALAALTGSPP</sequence>
<dbReference type="EMBL" id="CAMXCT010000908">
    <property type="protein sequence ID" value="CAI3984678.1"/>
    <property type="molecule type" value="Genomic_DNA"/>
</dbReference>
<evidence type="ECO:0000313" key="2">
    <source>
        <dbReference type="EMBL" id="CAL1138053.1"/>
    </source>
</evidence>
<protein>
    <submittedName>
        <fullName evidence="3">Pentatricopeptide repeat-containing protein, chloroplastic</fullName>
    </submittedName>
</protein>
<evidence type="ECO:0000313" key="3">
    <source>
        <dbReference type="EMBL" id="CAL4771990.1"/>
    </source>
</evidence>
<dbReference type="AlphaFoldDB" id="A0A9P1FQI4"/>
<gene>
    <name evidence="1" type="ORF">C1SCF055_LOCUS12199</name>
</gene>
<organism evidence="1">
    <name type="scientific">Cladocopium goreaui</name>
    <dbReference type="NCBI Taxonomy" id="2562237"/>
    <lineage>
        <taxon>Eukaryota</taxon>
        <taxon>Sar</taxon>
        <taxon>Alveolata</taxon>
        <taxon>Dinophyceae</taxon>
        <taxon>Suessiales</taxon>
        <taxon>Symbiodiniaceae</taxon>
        <taxon>Cladocopium</taxon>
    </lineage>
</organism>
<dbReference type="InterPro" id="IPR011990">
    <property type="entry name" value="TPR-like_helical_dom_sf"/>
</dbReference>
<dbReference type="Proteomes" id="UP001152797">
    <property type="component" value="Unassembled WGS sequence"/>
</dbReference>
<dbReference type="EMBL" id="CAMXCT030000908">
    <property type="protein sequence ID" value="CAL4771990.1"/>
    <property type="molecule type" value="Genomic_DNA"/>
</dbReference>
<reference evidence="2" key="2">
    <citation type="submission" date="2024-04" db="EMBL/GenBank/DDBJ databases">
        <authorList>
            <person name="Chen Y."/>
            <person name="Shah S."/>
            <person name="Dougan E. K."/>
            <person name="Thang M."/>
            <person name="Chan C."/>
        </authorList>
    </citation>
    <scope>NUCLEOTIDE SEQUENCE [LARGE SCALE GENOMIC DNA]</scope>
</reference>
<dbReference type="OrthoDB" id="10635697at2759"/>